<evidence type="ECO:0000256" key="7">
    <source>
        <dbReference type="SAM" id="Phobius"/>
    </source>
</evidence>
<gene>
    <name evidence="9" type="ORF">BON30_38285</name>
</gene>
<accession>A0A1L9B055</accession>
<evidence type="ECO:0000256" key="2">
    <source>
        <dbReference type="ARBA" id="ARBA00022475"/>
    </source>
</evidence>
<dbReference type="AlphaFoldDB" id="A0A1L9B055"/>
<dbReference type="EMBL" id="MPIN01000014">
    <property type="protein sequence ID" value="OJH35543.1"/>
    <property type="molecule type" value="Genomic_DNA"/>
</dbReference>
<keyword evidence="9" id="KW-0969">Cilium</keyword>
<dbReference type="GO" id="GO:0017038">
    <property type="term" value="P:protein import"/>
    <property type="evidence" value="ECO:0007669"/>
    <property type="project" value="TreeGrafter"/>
</dbReference>
<keyword evidence="6" id="KW-0653">Protein transport</keyword>
<dbReference type="GO" id="GO:0005886">
    <property type="term" value="C:plasma membrane"/>
    <property type="evidence" value="ECO:0007669"/>
    <property type="project" value="UniProtKB-SubCell"/>
</dbReference>
<reference evidence="10" key="1">
    <citation type="submission" date="2016-11" db="EMBL/GenBank/DDBJ databases">
        <authorList>
            <person name="Shukria A."/>
            <person name="Stevens D.C."/>
        </authorList>
    </citation>
    <scope>NUCLEOTIDE SEQUENCE [LARGE SCALE GENOMIC DNA]</scope>
    <source>
        <strain evidence="10">Cbfe23</strain>
    </source>
</reference>
<feature type="transmembrane region" description="Helical" evidence="7">
    <location>
        <begin position="23"/>
        <end position="45"/>
    </location>
</feature>
<dbReference type="PANTHER" id="PTHR30625">
    <property type="entry name" value="PROTEIN TOLQ"/>
    <property type="match status" value="1"/>
</dbReference>
<proteinExistence type="inferred from homology"/>
<evidence type="ECO:0000259" key="8">
    <source>
        <dbReference type="Pfam" id="PF01618"/>
    </source>
</evidence>
<dbReference type="Pfam" id="PF01618">
    <property type="entry name" value="MotA_ExbB"/>
    <property type="match status" value="1"/>
</dbReference>
<organism evidence="9 10">
    <name type="scientific">Cystobacter ferrugineus</name>
    <dbReference type="NCBI Taxonomy" id="83449"/>
    <lineage>
        <taxon>Bacteria</taxon>
        <taxon>Pseudomonadati</taxon>
        <taxon>Myxococcota</taxon>
        <taxon>Myxococcia</taxon>
        <taxon>Myxococcales</taxon>
        <taxon>Cystobacterineae</taxon>
        <taxon>Archangiaceae</taxon>
        <taxon>Cystobacter</taxon>
    </lineage>
</organism>
<evidence type="ECO:0000313" key="9">
    <source>
        <dbReference type="EMBL" id="OJH35543.1"/>
    </source>
</evidence>
<sequence length="235" mass="25047">MMPRFPLAPGAMNYVQILQDASFLELGVLGLLMVVSVASWALIALKATQLARARSQSLAFLDTFWKASRLETIYQDAQKLEGSPLSKVFCAGYEELTKLAQAKEGAGGAMAERLGGIENVERALNRASTNQLTDLEARVSFLGTVGSAAPFVGLFGTVIGILNAFNSIAEQGNATLATVAAPVGNALFATAAGLFAAIPAVVAYNSFVSRIKVFDTEMANFSADFLNIVKRHFFR</sequence>
<keyword evidence="4 7" id="KW-1133">Transmembrane helix</keyword>
<feature type="transmembrane region" description="Helical" evidence="7">
    <location>
        <begin position="141"/>
        <end position="165"/>
    </location>
</feature>
<feature type="transmembrane region" description="Helical" evidence="7">
    <location>
        <begin position="185"/>
        <end position="204"/>
    </location>
</feature>
<keyword evidence="5 7" id="KW-0472">Membrane</keyword>
<dbReference type="InterPro" id="IPR002898">
    <property type="entry name" value="MotA_ExbB_proton_chnl"/>
</dbReference>
<dbReference type="Proteomes" id="UP000182229">
    <property type="component" value="Unassembled WGS sequence"/>
</dbReference>
<protein>
    <submittedName>
        <fullName evidence="9">Flagellar motor protein MotA</fullName>
    </submittedName>
</protein>
<evidence type="ECO:0000256" key="1">
    <source>
        <dbReference type="ARBA" id="ARBA00004651"/>
    </source>
</evidence>
<reference evidence="9 10" key="2">
    <citation type="submission" date="2016-12" db="EMBL/GenBank/DDBJ databases">
        <title>Draft Genome Sequence of Cystobacter ferrugineus Strain Cbfe23.</title>
        <authorList>
            <person name="Akbar S."/>
            <person name="Dowd S.E."/>
            <person name="Stevens D.C."/>
        </authorList>
    </citation>
    <scope>NUCLEOTIDE SEQUENCE [LARGE SCALE GENOMIC DNA]</scope>
    <source>
        <strain evidence="9 10">Cbfe23</strain>
    </source>
</reference>
<evidence type="ECO:0000313" key="10">
    <source>
        <dbReference type="Proteomes" id="UP000182229"/>
    </source>
</evidence>
<dbReference type="InterPro" id="IPR050790">
    <property type="entry name" value="ExbB/TolQ_transport"/>
</dbReference>
<keyword evidence="9" id="KW-0282">Flagellum</keyword>
<keyword evidence="9" id="KW-0966">Cell projection</keyword>
<dbReference type="PANTHER" id="PTHR30625:SF3">
    <property type="entry name" value="TOL-PAL SYSTEM PROTEIN TOLQ"/>
    <property type="match status" value="1"/>
</dbReference>
<comment type="caution">
    <text evidence="9">The sequence shown here is derived from an EMBL/GenBank/DDBJ whole genome shotgun (WGS) entry which is preliminary data.</text>
</comment>
<evidence type="ECO:0000256" key="5">
    <source>
        <dbReference type="ARBA" id="ARBA00023136"/>
    </source>
</evidence>
<evidence type="ECO:0000256" key="4">
    <source>
        <dbReference type="ARBA" id="ARBA00022989"/>
    </source>
</evidence>
<comment type="similarity">
    <text evidence="6">Belongs to the exbB/tolQ family.</text>
</comment>
<keyword evidence="2" id="KW-1003">Cell membrane</keyword>
<feature type="domain" description="MotA/TolQ/ExbB proton channel" evidence="8">
    <location>
        <begin position="113"/>
        <end position="218"/>
    </location>
</feature>
<keyword evidence="3 7" id="KW-0812">Transmembrane</keyword>
<evidence type="ECO:0000256" key="3">
    <source>
        <dbReference type="ARBA" id="ARBA00022692"/>
    </source>
</evidence>
<evidence type="ECO:0000256" key="6">
    <source>
        <dbReference type="RuleBase" id="RU004057"/>
    </source>
</evidence>
<comment type="subcellular location">
    <subcellularLocation>
        <location evidence="1">Cell membrane</location>
        <topology evidence="1">Multi-pass membrane protein</topology>
    </subcellularLocation>
    <subcellularLocation>
        <location evidence="6">Membrane</location>
        <topology evidence="6">Multi-pass membrane protein</topology>
    </subcellularLocation>
</comment>
<keyword evidence="10" id="KW-1185">Reference proteome</keyword>
<keyword evidence="6" id="KW-0813">Transport</keyword>
<dbReference type="RefSeq" id="WP_071903640.1">
    <property type="nucleotide sequence ID" value="NZ_MPIN01000014.1"/>
</dbReference>
<dbReference type="STRING" id="83449.BON30_38285"/>
<dbReference type="OrthoDB" id="9805133at2"/>
<name>A0A1L9B055_9BACT</name>